<dbReference type="AlphaFoldDB" id="A0A084QLU6"/>
<evidence type="ECO:0000259" key="3">
    <source>
        <dbReference type="Pfam" id="PF20237"/>
    </source>
</evidence>
<keyword evidence="2" id="KW-1133">Transmembrane helix</keyword>
<keyword evidence="5" id="KW-1185">Reference proteome</keyword>
<evidence type="ECO:0000313" key="4">
    <source>
        <dbReference type="EMBL" id="KFA64931.1"/>
    </source>
</evidence>
<keyword evidence="2" id="KW-0472">Membrane</keyword>
<feature type="transmembrane region" description="Helical" evidence="2">
    <location>
        <begin position="284"/>
        <end position="305"/>
    </location>
</feature>
<dbReference type="EMBL" id="KL660639">
    <property type="protein sequence ID" value="KFA64931.1"/>
    <property type="molecule type" value="Genomic_DNA"/>
</dbReference>
<accession>A0A084QLU6</accession>
<protein>
    <recommendedName>
        <fullName evidence="3">DUF6594 domain-containing protein</fullName>
    </recommendedName>
</protein>
<evidence type="ECO:0000313" key="5">
    <source>
        <dbReference type="Proteomes" id="UP000028524"/>
    </source>
</evidence>
<sequence length="338" mass="37588">MNSHDQGSSGTNAQIPPTQNHGCCDGLTDDIESRRSWAKAHYLHRKGFIQLAREKRGDNDDAEAARLTYGCRISIAEMQRMYLRFLQIDLIKSAVKLQIAPTIKYKNGEPEFMEILVTQQQINADAGNQNCPKSEADKLNTLKDKLGDDLRRYCQAVQDYEYMTATSRKPFDFFIATPERSQDRAVTTDVTDDAISADLDKLFYPDSTHDNLGNKKKTAKEAKANAIITGPWQPNNQPEALGGARDSATRFVLRHDRWLRARAAVAGAVLVIGPMWLLVLERSLYVHLGAVTGFVSVFGCMMIGFVGSTEQVFATTLAYAAILMVFVGVSLDRLFPGD</sequence>
<dbReference type="HOGENOM" id="CLU_050262_0_0_1"/>
<dbReference type="Pfam" id="PF20237">
    <property type="entry name" value="DUF6594"/>
    <property type="match status" value="1"/>
</dbReference>
<evidence type="ECO:0000256" key="1">
    <source>
        <dbReference type="SAM" id="MobiDB-lite"/>
    </source>
</evidence>
<keyword evidence="2" id="KW-0812">Transmembrane</keyword>
<proteinExistence type="predicted"/>
<feature type="transmembrane region" description="Helical" evidence="2">
    <location>
        <begin position="259"/>
        <end position="278"/>
    </location>
</feature>
<evidence type="ECO:0000256" key="2">
    <source>
        <dbReference type="SAM" id="Phobius"/>
    </source>
</evidence>
<dbReference type="InterPro" id="IPR046529">
    <property type="entry name" value="DUF6594"/>
</dbReference>
<feature type="compositionally biased region" description="Polar residues" evidence="1">
    <location>
        <begin position="1"/>
        <end position="21"/>
    </location>
</feature>
<dbReference type="STRING" id="1283841.A0A084QLU6"/>
<reference evidence="4 5" key="1">
    <citation type="journal article" date="2014" name="BMC Genomics">
        <title>Comparative genome sequencing reveals chemotype-specific gene clusters in the toxigenic black mold Stachybotrys.</title>
        <authorList>
            <person name="Semeiks J."/>
            <person name="Borek D."/>
            <person name="Otwinowski Z."/>
            <person name="Grishin N.V."/>
        </authorList>
    </citation>
    <scope>NUCLEOTIDE SEQUENCE [LARGE SCALE GENOMIC DNA]</scope>
    <source>
        <strain evidence="4 5">IBT 40285</strain>
    </source>
</reference>
<dbReference type="OrthoDB" id="5150593at2759"/>
<dbReference type="Proteomes" id="UP000028524">
    <property type="component" value="Unassembled WGS sequence"/>
</dbReference>
<gene>
    <name evidence="4" type="ORF">S40285_10805</name>
</gene>
<dbReference type="InParanoid" id="A0A084QLU6"/>
<organism evidence="4 5">
    <name type="scientific">Stachybotrys chlorohalonatus (strain IBT 40285)</name>
    <dbReference type="NCBI Taxonomy" id="1283841"/>
    <lineage>
        <taxon>Eukaryota</taxon>
        <taxon>Fungi</taxon>
        <taxon>Dikarya</taxon>
        <taxon>Ascomycota</taxon>
        <taxon>Pezizomycotina</taxon>
        <taxon>Sordariomycetes</taxon>
        <taxon>Hypocreomycetidae</taxon>
        <taxon>Hypocreales</taxon>
        <taxon>Stachybotryaceae</taxon>
        <taxon>Stachybotrys</taxon>
    </lineage>
</organism>
<feature type="domain" description="DUF6594" evidence="3">
    <location>
        <begin position="239"/>
        <end position="324"/>
    </location>
</feature>
<feature type="region of interest" description="Disordered" evidence="1">
    <location>
        <begin position="1"/>
        <end position="26"/>
    </location>
</feature>
<feature type="transmembrane region" description="Helical" evidence="2">
    <location>
        <begin position="312"/>
        <end position="331"/>
    </location>
</feature>
<name>A0A084QLU6_STAC4</name>